<name>A0A7V3J9A6_UNCC3</name>
<keyword evidence="1 3" id="KW-0808">Transferase</keyword>
<protein>
    <submittedName>
        <fullName evidence="3">Glycosyltransferase</fullName>
    </submittedName>
</protein>
<accession>A0A7V3J9A6</accession>
<evidence type="ECO:0000313" key="3">
    <source>
        <dbReference type="EMBL" id="HFZ08553.1"/>
    </source>
</evidence>
<dbReference type="PANTHER" id="PTHR46401:SF2">
    <property type="entry name" value="GLYCOSYLTRANSFERASE WBBK-RELATED"/>
    <property type="match status" value="1"/>
</dbReference>
<organism evidence="3">
    <name type="scientific">candidate division CPR3 bacterium</name>
    <dbReference type="NCBI Taxonomy" id="2268181"/>
    <lineage>
        <taxon>Bacteria</taxon>
        <taxon>Bacteria division CPR3</taxon>
    </lineage>
</organism>
<gene>
    <name evidence="3" type="ORF">ENV41_00265</name>
</gene>
<feature type="domain" description="Glycosyl transferase family 1" evidence="2">
    <location>
        <begin position="173"/>
        <end position="311"/>
    </location>
</feature>
<comment type="caution">
    <text evidence="3">The sequence shown here is derived from an EMBL/GenBank/DDBJ whole genome shotgun (WGS) entry which is preliminary data.</text>
</comment>
<dbReference type="AlphaFoldDB" id="A0A7V3J9A6"/>
<dbReference type="Gene3D" id="3.40.50.2000">
    <property type="entry name" value="Glycogen Phosphorylase B"/>
    <property type="match status" value="2"/>
</dbReference>
<evidence type="ECO:0000256" key="1">
    <source>
        <dbReference type="ARBA" id="ARBA00022679"/>
    </source>
</evidence>
<dbReference type="GO" id="GO:0016757">
    <property type="term" value="F:glycosyltransferase activity"/>
    <property type="evidence" value="ECO:0007669"/>
    <property type="project" value="InterPro"/>
</dbReference>
<sequence length="344" mass="39478">MHVMFVTNYCGWVKFGGAEVQAQQTAYYLEKLGVIVEWFGPKTTAEELKRVDLVHFFGAYDYYYHFLDILQEYKKPYVVSTIFFRKDKPFRTFTFRLFRILFFKILNSHLVEKRIQDLINGSSFYLPNSQNEVKSLRQLYNLNEEKIRIIPNGVESRFIWATPELFLSKTGLKEDFCLYVGRIERRKNTLLLIKICAKLNIPLVIIGQSVEPDFFQMCLKAAGPNVKFLPMVSHDDPLLASAYAAAKLFILPSWYETPGISALEAALAGANIAITKYGGTEEYFGDSAIYLNPYSTRSVESAIIRGLSQPKDGRARTKILPFTWEEVAKKTLGVYQETLNSLKI</sequence>
<dbReference type="InterPro" id="IPR001296">
    <property type="entry name" value="Glyco_trans_1"/>
</dbReference>
<dbReference type="EMBL" id="DTGG01000012">
    <property type="protein sequence ID" value="HFZ08553.1"/>
    <property type="molecule type" value="Genomic_DNA"/>
</dbReference>
<dbReference type="SUPFAM" id="SSF53756">
    <property type="entry name" value="UDP-Glycosyltransferase/glycogen phosphorylase"/>
    <property type="match status" value="1"/>
</dbReference>
<dbReference type="PANTHER" id="PTHR46401">
    <property type="entry name" value="GLYCOSYLTRANSFERASE WBBK-RELATED"/>
    <property type="match status" value="1"/>
</dbReference>
<proteinExistence type="predicted"/>
<reference evidence="3" key="1">
    <citation type="journal article" date="2020" name="mSystems">
        <title>Genome- and Community-Level Interaction Insights into Carbon Utilization and Element Cycling Functions of Hydrothermarchaeota in Hydrothermal Sediment.</title>
        <authorList>
            <person name="Zhou Z."/>
            <person name="Liu Y."/>
            <person name="Xu W."/>
            <person name="Pan J."/>
            <person name="Luo Z.H."/>
            <person name="Li M."/>
        </authorList>
    </citation>
    <scope>NUCLEOTIDE SEQUENCE [LARGE SCALE GENOMIC DNA]</scope>
    <source>
        <strain evidence="3">SpSt-757</strain>
    </source>
</reference>
<evidence type="ECO:0000259" key="2">
    <source>
        <dbReference type="Pfam" id="PF00534"/>
    </source>
</evidence>
<dbReference type="GO" id="GO:0009103">
    <property type="term" value="P:lipopolysaccharide biosynthetic process"/>
    <property type="evidence" value="ECO:0007669"/>
    <property type="project" value="TreeGrafter"/>
</dbReference>
<dbReference type="Pfam" id="PF00534">
    <property type="entry name" value="Glycos_transf_1"/>
    <property type="match status" value="1"/>
</dbReference>